<gene>
    <name evidence="3" type="ORF">A8C75_14085</name>
</gene>
<feature type="domain" description="Response regulatory" evidence="2">
    <location>
        <begin position="5"/>
        <end position="133"/>
    </location>
</feature>
<dbReference type="Proteomes" id="UP000078070">
    <property type="component" value="Chromosome"/>
</dbReference>
<dbReference type="Gene3D" id="3.40.50.2300">
    <property type="match status" value="1"/>
</dbReference>
<evidence type="ECO:0000256" key="1">
    <source>
        <dbReference type="PROSITE-ProRule" id="PRU00169"/>
    </source>
</evidence>
<evidence type="ECO:0000313" key="4">
    <source>
        <dbReference type="Proteomes" id="UP000078070"/>
    </source>
</evidence>
<dbReference type="InterPro" id="IPR011006">
    <property type="entry name" value="CheY-like_superfamily"/>
</dbReference>
<dbReference type="PANTHER" id="PTHR44520:SF1">
    <property type="entry name" value="TWO-COMPONENT SYSTEM REGULATORY PROTEIN"/>
    <property type="match status" value="1"/>
</dbReference>
<dbReference type="RefSeq" id="WP_067383575.1">
    <property type="nucleotide sequence ID" value="NZ_CP015839.1"/>
</dbReference>
<feature type="modified residue" description="4-aspartylphosphate" evidence="1">
    <location>
        <position position="66"/>
    </location>
</feature>
<reference evidence="4" key="1">
    <citation type="submission" date="2016-05" db="EMBL/GenBank/DDBJ databases">
        <authorList>
            <person name="Baek K."/>
            <person name="Yang S.-J."/>
        </authorList>
    </citation>
    <scope>NUCLEOTIDE SEQUENCE [LARGE SCALE GENOMIC DNA]</scope>
    <source>
        <strain evidence="4">ST58-10</strain>
    </source>
</reference>
<proteinExistence type="predicted"/>
<dbReference type="AlphaFoldDB" id="A0A1A9F019"/>
<sequence>MNQNPILLVEDNPDDEALALRAFKKSDIRNEVVVVRDGVEALEYLFPSDQPQGRTADSLPAVVLLDLKLPRIDGLEVLRRIRRHDTTKLMPVVILTSSREEQDMISAYQLGANSYVRKPVDFNEFAQAVSHLGTYWLRLNELP</sequence>
<dbReference type="KEGG" id="mars:A8C75_14085"/>
<dbReference type="Pfam" id="PF00072">
    <property type="entry name" value="Response_reg"/>
    <property type="match status" value="1"/>
</dbReference>
<dbReference type="PROSITE" id="PS50110">
    <property type="entry name" value="RESPONSE_REGULATORY"/>
    <property type="match status" value="1"/>
</dbReference>
<dbReference type="InterPro" id="IPR052893">
    <property type="entry name" value="TCS_response_regulator"/>
</dbReference>
<dbReference type="EMBL" id="CP015839">
    <property type="protein sequence ID" value="ANG63487.1"/>
    <property type="molecule type" value="Genomic_DNA"/>
</dbReference>
<dbReference type="SMART" id="SM00448">
    <property type="entry name" value="REC"/>
    <property type="match status" value="1"/>
</dbReference>
<dbReference type="SUPFAM" id="SSF52172">
    <property type="entry name" value="CheY-like"/>
    <property type="match status" value="1"/>
</dbReference>
<dbReference type="PANTHER" id="PTHR44520">
    <property type="entry name" value="RESPONSE REGULATOR RCP1-RELATED"/>
    <property type="match status" value="1"/>
</dbReference>
<name>A0A1A9F019_9GAMM</name>
<keyword evidence="1" id="KW-0597">Phosphoprotein</keyword>
<dbReference type="GO" id="GO:0000160">
    <property type="term" value="P:phosphorelay signal transduction system"/>
    <property type="evidence" value="ECO:0007669"/>
    <property type="project" value="InterPro"/>
</dbReference>
<organism evidence="3 4">
    <name type="scientific">Marinobacterium aestuarii</name>
    <dbReference type="NCBI Taxonomy" id="1821621"/>
    <lineage>
        <taxon>Bacteria</taxon>
        <taxon>Pseudomonadati</taxon>
        <taxon>Pseudomonadota</taxon>
        <taxon>Gammaproteobacteria</taxon>
        <taxon>Oceanospirillales</taxon>
        <taxon>Oceanospirillaceae</taxon>
        <taxon>Marinobacterium</taxon>
    </lineage>
</organism>
<protein>
    <submittedName>
        <fullName evidence="3">Two-component system response regulator</fullName>
    </submittedName>
</protein>
<evidence type="ECO:0000259" key="2">
    <source>
        <dbReference type="PROSITE" id="PS50110"/>
    </source>
</evidence>
<dbReference type="STRING" id="1821621.A8C75_14085"/>
<reference evidence="3 4" key="2">
    <citation type="journal article" date="2018" name="Int. J. Syst. Evol. Microbiol.">
        <title>Marinobacterium aestuarii sp. nov., a benzene-degrading marine bacterium isolated from estuary sediment.</title>
        <authorList>
            <person name="Bae S.S."/>
            <person name="Jung J."/>
            <person name="Chung D."/>
            <person name="Baek K."/>
        </authorList>
    </citation>
    <scope>NUCLEOTIDE SEQUENCE [LARGE SCALE GENOMIC DNA]</scope>
    <source>
        <strain evidence="3 4">ST58-10</strain>
    </source>
</reference>
<dbReference type="InterPro" id="IPR001789">
    <property type="entry name" value="Sig_transdc_resp-reg_receiver"/>
</dbReference>
<evidence type="ECO:0000313" key="3">
    <source>
        <dbReference type="EMBL" id="ANG63487.1"/>
    </source>
</evidence>
<keyword evidence="4" id="KW-1185">Reference proteome</keyword>
<dbReference type="OrthoDB" id="9793549at2"/>
<dbReference type="CDD" id="cd17557">
    <property type="entry name" value="REC_Rcp-like"/>
    <property type="match status" value="1"/>
</dbReference>
<accession>A0A1A9F019</accession>